<dbReference type="EMBL" id="SDIL01000038">
    <property type="protein sequence ID" value="RXK38970.1"/>
    <property type="molecule type" value="Genomic_DNA"/>
</dbReference>
<keyword evidence="4" id="KW-0677">Repeat</keyword>
<dbReference type="InterPro" id="IPR051980">
    <property type="entry name" value="WD_repeat_MORG1"/>
</dbReference>
<dbReference type="GO" id="GO:0016301">
    <property type="term" value="F:kinase activity"/>
    <property type="evidence" value="ECO:0007669"/>
    <property type="project" value="UniProtKB-KW"/>
</dbReference>
<feature type="repeat" description="WD" evidence="6">
    <location>
        <begin position="19"/>
        <end position="60"/>
    </location>
</feature>
<dbReference type="SMART" id="SM00320">
    <property type="entry name" value="WD40"/>
    <property type="match status" value="6"/>
</dbReference>
<evidence type="ECO:0000256" key="4">
    <source>
        <dbReference type="ARBA" id="ARBA00022737"/>
    </source>
</evidence>
<accession>A0A4Q1BML8</accession>
<keyword evidence="3 6" id="KW-0853">WD repeat</keyword>
<keyword evidence="2" id="KW-0963">Cytoplasm</keyword>
<dbReference type="InterPro" id="IPR020472">
    <property type="entry name" value="WD40_PAC1"/>
</dbReference>
<sequence length="304" mass="33327">MAPSRGDDREVPSRLVQTLDAHTGPVHVVRYNHGAKYCLSGGGDRTIRLWNPTSGKEIKRYEGHGREVLALDIAFDNAKFASSGGDKLVFVWDVASGTIVRRLQGHFGKINAVAFSQDAQILATAGFDAKVMLWDMRAVMKEPLQTLKEANNSITSLSLPPTTEILSSSSDGHIRTYDLRLGKYVEDLIGSPCYSVLPSINSPRESMLVSSEDAIRIFDRSSGTCLQTFTGVKGPKARWGYGESKVVSGDEKGRVWCWNVLDAKAVDSDPKPVHKKAITWLEVNPTGKEMITASMDGTIKVWAE</sequence>
<evidence type="ECO:0000256" key="3">
    <source>
        <dbReference type="ARBA" id="ARBA00022574"/>
    </source>
</evidence>
<feature type="repeat" description="WD" evidence="6">
    <location>
        <begin position="103"/>
        <end position="137"/>
    </location>
</feature>
<comment type="similarity">
    <text evidence="5">Belongs to the WD repeat MORG1 family.</text>
</comment>
<dbReference type="Proteomes" id="UP000289152">
    <property type="component" value="Unassembled WGS sequence"/>
</dbReference>
<feature type="repeat" description="WD" evidence="6">
    <location>
        <begin position="61"/>
        <end position="102"/>
    </location>
</feature>
<proteinExistence type="inferred from homology"/>
<dbReference type="VEuPathDB" id="FungiDB:TREMEDRAFT_69967"/>
<evidence type="ECO:0000256" key="2">
    <source>
        <dbReference type="ARBA" id="ARBA00022490"/>
    </source>
</evidence>
<comment type="caution">
    <text evidence="7">The sequence shown here is derived from an EMBL/GenBank/DDBJ whole genome shotgun (WGS) entry which is preliminary data.</text>
</comment>
<dbReference type="InParanoid" id="A0A4Q1BML8"/>
<gene>
    <name evidence="7" type="ORF">M231_03700</name>
</gene>
<dbReference type="AlphaFoldDB" id="A0A4Q1BML8"/>
<dbReference type="InterPro" id="IPR019775">
    <property type="entry name" value="WD40_repeat_CS"/>
</dbReference>
<dbReference type="Pfam" id="PF00400">
    <property type="entry name" value="WD40"/>
    <property type="match status" value="5"/>
</dbReference>
<dbReference type="GO" id="GO:0071013">
    <property type="term" value="C:catalytic step 2 spliceosome"/>
    <property type="evidence" value="ECO:0007669"/>
    <property type="project" value="TreeGrafter"/>
</dbReference>
<dbReference type="FunCoup" id="A0A4Q1BML8">
    <property type="interactions" value="136"/>
</dbReference>
<organism evidence="7 8">
    <name type="scientific">Tremella mesenterica</name>
    <name type="common">Jelly fungus</name>
    <dbReference type="NCBI Taxonomy" id="5217"/>
    <lineage>
        <taxon>Eukaryota</taxon>
        <taxon>Fungi</taxon>
        <taxon>Dikarya</taxon>
        <taxon>Basidiomycota</taxon>
        <taxon>Agaricomycotina</taxon>
        <taxon>Tremellomycetes</taxon>
        <taxon>Tremellales</taxon>
        <taxon>Tremellaceae</taxon>
        <taxon>Tremella</taxon>
    </lineage>
</organism>
<dbReference type="Gene3D" id="2.130.10.10">
    <property type="entry name" value="YVTN repeat-like/Quinoprotein amine dehydrogenase"/>
    <property type="match status" value="1"/>
</dbReference>
<keyword evidence="7" id="KW-0418">Kinase</keyword>
<evidence type="ECO:0000313" key="7">
    <source>
        <dbReference type="EMBL" id="RXK38970.1"/>
    </source>
</evidence>
<dbReference type="CDD" id="cd00200">
    <property type="entry name" value="WD40"/>
    <property type="match status" value="1"/>
</dbReference>
<dbReference type="InterPro" id="IPR015943">
    <property type="entry name" value="WD40/YVTN_repeat-like_dom_sf"/>
</dbReference>
<dbReference type="GO" id="GO:0000398">
    <property type="term" value="P:mRNA splicing, via spliceosome"/>
    <property type="evidence" value="ECO:0007669"/>
    <property type="project" value="TreeGrafter"/>
</dbReference>
<dbReference type="STRING" id="5217.A0A4Q1BML8"/>
<keyword evidence="8" id="KW-1185">Reference proteome</keyword>
<evidence type="ECO:0000256" key="6">
    <source>
        <dbReference type="PROSITE-ProRule" id="PRU00221"/>
    </source>
</evidence>
<dbReference type="PROSITE" id="PS50294">
    <property type="entry name" value="WD_REPEATS_REGION"/>
    <property type="match status" value="4"/>
</dbReference>
<dbReference type="InterPro" id="IPR001680">
    <property type="entry name" value="WD40_rpt"/>
</dbReference>
<dbReference type="PANTHER" id="PTHR22842:SF3">
    <property type="entry name" value="WD REPEAT DOMAIN-CONTAINING PROTEIN 83"/>
    <property type="match status" value="1"/>
</dbReference>
<feature type="repeat" description="WD" evidence="6">
    <location>
        <begin position="271"/>
        <end position="304"/>
    </location>
</feature>
<keyword evidence="7" id="KW-0808">Transferase</keyword>
<evidence type="ECO:0000256" key="5">
    <source>
        <dbReference type="ARBA" id="ARBA00038145"/>
    </source>
</evidence>
<dbReference type="GO" id="GO:0005737">
    <property type="term" value="C:cytoplasm"/>
    <property type="evidence" value="ECO:0007669"/>
    <property type="project" value="UniProtKB-SubCell"/>
</dbReference>
<dbReference type="SUPFAM" id="SSF50978">
    <property type="entry name" value="WD40 repeat-like"/>
    <property type="match status" value="1"/>
</dbReference>
<dbReference type="PRINTS" id="PR00320">
    <property type="entry name" value="GPROTEINBRPT"/>
</dbReference>
<dbReference type="PROSITE" id="PS00678">
    <property type="entry name" value="WD_REPEATS_1"/>
    <property type="match status" value="1"/>
</dbReference>
<dbReference type="InterPro" id="IPR036322">
    <property type="entry name" value="WD40_repeat_dom_sf"/>
</dbReference>
<dbReference type="PANTHER" id="PTHR22842">
    <property type="entry name" value="WD40 REPEAT PROTEIN"/>
    <property type="match status" value="1"/>
</dbReference>
<name>A0A4Q1BML8_TREME</name>
<reference evidence="7 8" key="1">
    <citation type="submission" date="2016-06" db="EMBL/GenBank/DDBJ databases">
        <title>Evolution of pathogenesis and genome organization in the Tremellales.</title>
        <authorList>
            <person name="Cuomo C."/>
            <person name="Litvintseva A."/>
            <person name="Heitman J."/>
            <person name="Chen Y."/>
            <person name="Sun S."/>
            <person name="Springer D."/>
            <person name="Dromer F."/>
            <person name="Young S."/>
            <person name="Zeng Q."/>
            <person name="Chapman S."/>
            <person name="Gujja S."/>
            <person name="Saif S."/>
            <person name="Birren B."/>
        </authorList>
    </citation>
    <scope>NUCLEOTIDE SEQUENCE [LARGE SCALE GENOMIC DNA]</scope>
    <source>
        <strain evidence="7 8">ATCC 28783</strain>
    </source>
</reference>
<comment type="subcellular location">
    <subcellularLocation>
        <location evidence="1">Cytoplasm</location>
    </subcellularLocation>
</comment>
<dbReference type="OrthoDB" id="1068471at2759"/>
<evidence type="ECO:0000313" key="8">
    <source>
        <dbReference type="Proteomes" id="UP000289152"/>
    </source>
</evidence>
<evidence type="ECO:0000256" key="1">
    <source>
        <dbReference type="ARBA" id="ARBA00004496"/>
    </source>
</evidence>
<protein>
    <submittedName>
        <fullName evidence="7">Mitogen-activated protein kinase organizer 1</fullName>
    </submittedName>
</protein>
<dbReference type="PROSITE" id="PS50082">
    <property type="entry name" value="WD_REPEATS_2"/>
    <property type="match status" value="4"/>
</dbReference>